<evidence type="ECO:0000256" key="5">
    <source>
        <dbReference type="ARBA" id="ARBA00023163"/>
    </source>
</evidence>
<dbReference type="SUPFAM" id="SSF57701">
    <property type="entry name" value="Zn2/Cys6 DNA-binding domain"/>
    <property type="match status" value="1"/>
</dbReference>
<dbReference type="GO" id="GO:0000981">
    <property type="term" value="F:DNA-binding transcription factor activity, RNA polymerase II-specific"/>
    <property type="evidence" value="ECO:0007669"/>
    <property type="project" value="InterPro"/>
</dbReference>
<keyword evidence="5" id="KW-0804">Transcription</keyword>
<evidence type="ECO:0000256" key="3">
    <source>
        <dbReference type="ARBA" id="ARBA00023015"/>
    </source>
</evidence>
<keyword evidence="9" id="KW-1185">Reference proteome</keyword>
<keyword evidence="2" id="KW-0862">Zinc</keyword>
<dbReference type="InterPro" id="IPR021858">
    <property type="entry name" value="Fun_TF"/>
</dbReference>
<dbReference type="CDD" id="cd00067">
    <property type="entry name" value="GAL4"/>
    <property type="match status" value="1"/>
</dbReference>
<dbReference type="PROSITE" id="PS50048">
    <property type="entry name" value="ZN2_CY6_FUNGAL_2"/>
    <property type="match status" value="1"/>
</dbReference>
<protein>
    <recommendedName>
        <fullName evidence="7">Zn(2)-C6 fungal-type domain-containing protein</fullName>
    </recommendedName>
</protein>
<dbReference type="GO" id="GO:0008270">
    <property type="term" value="F:zinc ion binding"/>
    <property type="evidence" value="ECO:0007669"/>
    <property type="project" value="InterPro"/>
</dbReference>
<evidence type="ECO:0000256" key="2">
    <source>
        <dbReference type="ARBA" id="ARBA00022833"/>
    </source>
</evidence>
<evidence type="ECO:0000313" key="8">
    <source>
        <dbReference type="EMBL" id="PVI01025.1"/>
    </source>
</evidence>
<dbReference type="SMART" id="SM00066">
    <property type="entry name" value="GAL4"/>
    <property type="match status" value="1"/>
</dbReference>
<dbReference type="EMBL" id="KZ805364">
    <property type="protein sequence ID" value="PVI01025.1"/>
    <property type="molecule type" value="Genomic_DNA"/>
</dbReference>
<dbReference type="PANTHER" id="PTHR36206:SF16">
    <property type="entry name" value="TRANSCRIPTION FACTOR DOMAIN-CONTAINING PROTEIN-RELATED"/>
    <property type="match status" value="1"/>
</dbReference>
<dbReference type="InterPro" id="IPR001138">
    <property type="entry name" value="Zn2Cys6_DnaBD"/>
</dbReference>
<keyword evidence="3" id="KW-0805">Transcription regulation</keyword>
<dbReference type="GO" id="GO:0003677">
    <property type="term" value="F:DNA binding"/>
    <property type="evidence" value="ECO:0007669"/>
    <property type="project" value="UniProtKB-KW"/>
</dbReference>
<dbReference type="Gene3D" id="4.10.240.10">
    <property type="entry name" value="Zn(2)-C6 fungal-type DNA-binding domain"/>
    <property type="match status" value="1"/>
</dbReference>
<evidence type="ECO:0000259" key="7">
    <source>
        <dbReference type="PROSITE" id="PS50048"/>
    </source>
</evidence>
<evidence type="ECO:0000256" key="4">
    <source>
        <dbReference type="ARBA" id="ARBA00023125"/>
    </source>
</evidence>
<dbReference type="AlphaFoldDB" id="A0A2V1DUU8"/>
<proteinExistence type="predicted"/>
<dbReference type="Proteomes" id="UP000244855">
    <property type="component" value="Unassembled WGS sequence"/>
</dbReference>
<dbReference type="Pfam" id="PF11951">
    <property type="entry name" value="Fungal_trans_2"/>
    <property type="match status" value="1"/>
</dbReference>
<dbReference type="InterPro" id="IPR036864">
    <property type="entry name" value="Zn2-C6_fun-type_DNA-bd_sf"/>
</dbReference>
<keyword evidence="1" id="KW-0479">Metal-binding</keyword>
<keyword evidence="4" id="KW-0238">DNA-binding</keyword>
<gene>
    <name evidence="8" type="ORF">DM02DRAFT_671591</name>
</gene>
<keyword evidence="6" id="KW-0539">Nucleus</keyword>
<dbReference type="Pfam" id="PF00172">
    <property type="entry name" value="Zn_clus"/>
    <property type="match status" value="1"/>
</dbReference>
<dbReference type="OrthoDB" id="3172332at2759"/>
<evidence type="ECO:0000256" key="6">
    <source>
        <dbReference type="ARBA" id="ARBA00023242"/>
    </source>
</evidence>
<dbReference type="InterPro" id="IPR052360">
    <property type="entry name" value="Transcr_Regulatory_Proteins"/>
</dbReference>
<evidence type="ECO:0000313" key="9">
    <source>
        <dbReference type="Proteomes" id="UP000244855"/>
    </source>
</evidence>
<dbReference type="PROSITE" id="PS00463">
    <property type="entry name" value="ZN2_CY6_FUNGAL_1"/>
    <property type="match status" value="1"/>
</dbReference>
<dbReference type="PANTHER" id="PTHR36206">
    <property type="entry name" value="ASPERCRYPTIN BIOSYNTHESIS CLUSTER-SPECIFIC TRANSCRIPTION REGULATOR ATNN-RELATED"/>
    <property type="match status" value="1"/>
</dbReference>
<feature type="domain" description="Zn(2)-C6 fungal-type" evidence="7">
    <location>
        <begin position="19"/>
        <end position="47"/>
    </location>
</feature>
<sequence>MVVASTQSAPLRKRKTKTGCRTCKIRKVKCDETFPACNGCLNTGRTCDGYGIWGGGGGKGYEQRPSLVEQPPRKALPVKIPIPKARSITLIGAASPEEKLYFEFYKSRTANKLPPAFGTDFHKSVVLRASSSEPAVLHALLALSASHQRKELNILDGNRSHLPDEHEKFMLQQYGKAIQHLKDLPDENTRSLRTTLTACLVFIYIEYLRGDHTTAIKHLKCGLRLICEVKQDQSLRPKLPAKEVKTKARFHKALDDALISAFNRQHIVANYASRYDPERARLPSDLPTPSMDNTFLSIDEAVHYLKESFLYVENGVRELQNPLMSYSRTHRTMFEEDRPVLQGHLDFWINMYTNSLREAEERGDKDQVRAYKTLRPYQSLVAIIVATSLSAHTQMVFDEHTTTFLELVTQSIDLMESGGPCNKTLKRLYKFGWTDSKSIDGVGWIQPIYFTALKCRNHRIRHCAIKLLQLQSVEGTLEPRFARVAEEVVRLEEGDYFAGITHEAKVGAMLECHKVQEQSPLPESRRMVNVDVVLPKNGSDQMQLVCKRKTDGGWLCIHKFYDALSTRWVKVCPEQSFLGAKGCVNICS</sequence>
<reference evidence="8 9" key="1">
    <citation type="journal article" date="2018" name="Sci. Rep.">
        <title>Comparative genomics provides insights into the lifestyle and reveals functional heterogeneity of dark septate endophytic fungi.</title>
        <authorList>
            <person name="Knapp D.G."/>
            <person name="Nemeth J.B."/>
            <person name="Barry K."/>
            <person name="Hainaut M."/>
            <person name="Henrissat B."/>
            <person name="Johnson J."/>
            <person name="Kuo A."/>
            <person name="Lim J.H.P."/>
            <person name="Lipzen A."/>
            <person name="Nolan M."/>
            <person name="Ohm R.A."/>
            <person name="Tamas L."/>
            <person name="Grigoriev I.V."/>
            <person name="Spatafora J.W."/>
            <person name="Nagy L.G."/>
            <person name="Kovacs G.M."/>
        </authorList>
    </citation>
    <scope>NUCLEOTIDE SEQUENCE [LARGE SCALE GENOMIC DNA]</scope>
    <source>
        <strain evidence="8 9">DSE2036</strain>
    </source>
</reference>
<organism evidence="8 9">
    <name type="scientific">Periconia macrospinosa</name>
    <dbReference type="NCBI Taxonomy" id="97972"/>
    <lineage>
        <taxon>Eukaryota</taxon>
        <taxon>Fungi</taxon>
        <taxon>Dikarya</taxon>
        <taxon>Ascomycota</taxon>
        <taxon>Pezizomycotina</taxon>
        <taxon>Dothideomycetes</taxon>
        <taxon>Pleosporomycetidae</taxon>
        <taxon>Pleosporales</taxon>
        <taxon>Massarineae</taxon>
        <taxon>Periconiaceae</taxon>
        <taxon>Periconia</taxon>
    </lineage>
</organism>
<name>A0A2V1DUU8_9PLEO</name>
<evidence type="ECO:0000256" key="1">
    <source>
        <dbReference type="ARBA" id="ARBA00022723"/>
    </source>
</evidence>
<dbReference type="STRING" id="97972.A0A2V1DUU8"/>
<accession>A0A2V1DUU8</accession>